<dbReference type="GO" id="GO:0003677">
    <property type="term" value="F:DNA binding"/>
    <property type="evidence" value="ECO:0007669"/>
    <property type="project" value="InterPro"/>
</dbReference>
<evidence type="ECO:0000313" key="4">
    <source>
        <dbReference type="EMBL" id="NKZ08199.1"/>
    </source>
</evidence>
<evidence type="ECO:0000259" key="3">
    <source>
        <dbReference type="PROSITE" id="PS50043"/>
    </source>
</evidence>
<evidence type="ECO:0000256" key="2">
    <source>
        <dbReference type="ARBA" id="ARBA00022840"/>
    </source>
</evidence>
<dbReference type="InterPro" id="IPR036388">
    <property type="entry name" value="WH-like_DNA-bd_sf"/>
</dbReference>
<dbReference type="InterPro" id="IPR041664">
    <property type="entry name" value="AAA_16"/>
</dbReference>
<gene>
    <name evidence="4" type="ORF">HGB48_31370</name>
</gene>
<name>A0A846Z598_9ACTN</name>
<dbReference type="EMBL" id="JAAXPI010000074">
    <property type="protein sequence ID" value="NKZ08199.1"/>
    <property type="molecule type" value="Genomic_DNA"/>
</dbReference>
<dbReference type="SUPFAM" id="SSF52540">
    <property type="entry name" value="P-loop containing nucleoside triphosphate hydrolases"/>
    <property type="match status" value="1"/>
</dbReference>
<comment type="caution">
    <text evidence="4">The sequence shown here is derived from an EMBL/GenBank/DDBJ whole genome shotgun (WGS) entry which is preliminary data.</text>
</comment>
<dbReference type="GO" id="GO:0005524">
    <property type="term" value="F:ATP binding"/>
    <property type="evidence" value="ECO:0007669"/>
    <property type="project" value="UniProtKB-KW"/>
</dbReference>
<feature type="domain" description="HTH luxR-type" evidence="3">
    <location>
        <begin position="851"/>
        <end position="916"/>
    </location>
</feature>
<dbReference type="PANTHER" id="PTHR16305:SF35">
    <property type="entry name" value="TRANSCRIPTIONAL ACTIVATOR DOMAIN"/>
    <property type="match status" value="1"/>
</dbReference>
<dbReference type="PROSITE" id="PS50043">
    <property type="entry name" value="HTH_LUXR_2"/>
    <property type="match status" value="1"/>
</dbReference>
<evidence type="ECO:0000256" key="1">
    <source>
        <dbReference type="ARBA" id="ARBA00022741"/>
    </source>
</evidence>
<dbReference type="GO" id="GO:0005737">
    <property type="term" value="C:cytoplasm"/>
    <property type="evidence" value="ECO:0007669"/>
    <property type="project" value="TreeGrafter"/>
</dbReference>
<dbReference type="Gene3D" id="3.40.50.300">
    <property type="entry name" value="P-loop containing nucleotide triphosphate hydrolases"/>
    <property type="match status" value="1"/>
</dbReference>
<proteinExistence type="predicted"/>
<keyword evidence="5" id="KW-1185">Reference proteome</keyword>
<dbReference type="AlphaFoldDB" id="A0A846Z598"/>
<protein>
    <submittedName>
        <fullName evidence="4">Helix-turn-helix domain-containing protein</fullName>
    </submittedName>
</protein>
<dbReference type="CDD" id="cd06170">
    <property type="entry name" value="LuxR_C_like"/>
    <property type="match status" value="1"/>
</dbReference>
<dbReference type="GO" id="GO:0006355">
    <property type="term" value="P:regulation of DNA-templated transcription"/>
    <property type="evidence" value="ECO:0007669"/>
    <property type="project" value="InterPro"/>
</dbReference>
<dbReference type="InterPro" id="IPR027417">
    <property type="entry name" value="P-loop_NTPase"/>
</dbReference>
<dbReference type="Proteomes" id="UP000579250">
    <property type="component" value="Unassembled WGS sequence"/>
</dbReference>
<dbReference type="Pfam" id="PF00196">
    <property type="entry name" value="GerE"/>
    <property type="match status" value="1"/>
</dbReference>
<dbReference type="Pfam" id="PF13191">
    <property type="entry name" value="AAA_16"/>
    <property type="match status" value="1"/>
</dbReference>
<dbReference type="PRINTS" id="PR00038">
    <property type="entry name" value="HTHLUXR"/>
</dbReference>
<dbReference type="InterPro" id="IPR000792">
    <property type="entry name" value="Tscrpt_reg_LuxR_C"/>
</dbReference>
<dbReference type="PANTHER" id="PTHR16305">
    <property type="entry name" value="TESTICULAR SOLUBLE ADENYLYL CYCLASE"/>
    <property type="match status" value="1"/>
</dbReference>
<keyword evidence="2" id="KW-0067">ATP-binding</keyword>
<evidence type="ECO:0000313" key="5">
    <source>
        <dbReference type="Proteomes" id="UP000579250"/>
    </source>
</evidence>
<dbReference type="InterPro" id="IPR016032">
    <property type="entry name" value="Sig_transdc_resp-reg_C-effctor"/>
</dbReference>
<keyword evidence="1" id="KW-0547">Nucleotide-binding</keyword>
<reference evidence="4 5" key="1">
    <citation type="submission" date="2020-04" db="EMBL/GenBank/DDBJ databases">
        <title>MicrobeNet Type strains.</title>
        <authorList>
            <person name="Nicholson A.C."/>
        </authorList>
    </citation>
    <scope>NUCLEOTIDE SEQUENCE [LARGE SCALE GENOMIC DNA]</scope>
    <source>
        <strain evidence="4 5">ATCC BAA-277</strain>
    </source>
</reference>
<accession>A0A846Z598</accession>
<dbReference type="Gene3D" id="1.10.10.10">
    <property type="entry name" value="Winged helix-like DNA-binding domain superfamily/Winged helix DNA-binding domain"/>
    <property type="match status" value="1"/>
</dbReference>
<dbReference type="SUPFAM" id="SSF46894">
    <property type="entry name" value="C-terminal effector domain of the bipartite response regulators"/>
    <property type="match status" value="1"/>
</dbReference>
<dbReference type="SMART" id="SM00421">
    <property type="entry name" value="HTH_LUXR"/>
    <property type="match status" value="1"/>
</dbReference>
<organism evidence="4 5">
    <name type="scientific">Actinomadura latina</name>
    <dbReference type="NCBI Taxonomy" id="163603"/>
    <lineage>
        <taxon>Bacteria</taxon>
        <taxon>Bacillati</taxon>
        <taxon>Actinomycetota</taxon>
        <taxon>Actinomycetes</taxon>
        <taxon>Streptosporangiales</taxon>
        <taxon>Thermomonosporaceae</taxon>
        <taxon>Actinomadura</taxon>
    </lineage>
</organism>
<sequence>MAVVTVLRGRRAECAELDGLLEAVRSGESRSLAIRGETGVGKTALLEYLVDRAPGFRVVRITGVQSEMELAFAGLHQLCAPMSDRFRRLPDPQCEALRAALGQSAGRAPDRFLVGLAVLGLLADAAREQPLACVVDDAHWIDRTSVQALAFAARRLQAESVAIVFAVREPDEANELTGLPELAVAGLPDDEARALLRSVVPGPWDERVLERVVAEAHGNPLALLELPKESTHAELASGFGVPSAGALAGRIQEIYERRVAGLPPATRRLLLAAAAEPGGEPVLLWRAADRLGIGIEAATPAVSAGLVEIGDRVRFHHPLVRSAVYWAASPADRRGVHHVLAEVTDARADPDRRAWHAAQGAQTPDEDVAAELERSAGRARARGGLAAAAAFLTRAVELTPDPARRQERALSAAWATHQAGSPDAALRLLSVAEVRPLGRRLRGEVDLLRAEVAFAVDRGRDAPRLLLKAAGRLMPHDVPLARDTYLEAISAALFAGPLADGAGQLETAEAARSAPPPPGAPRPADLLLDGMAVRISEGLAAGMPVLEPALSVFRGPDLSEEDGLRWLWLAGVTAATLWDHETWSVLAARHVRLARESGQTAALPFALTQHVAVDVFAGELAVAASLVEEVATVSEAIGIPVPPYGGLLVAAWQGRDAGFAELMKTVTAEARRRGEGNALTVAAWAKALLCNGLGRYRDALDAVPEAGEDRPAAVGTGPWALVEYVEAATRSGRFEDAAVALRHLGEATVPAGTDWALGVHARSQALMSEDTAAEDHYREAIDRLGRAGVPGELGRAHLLYGEWLRRRRRRRAAREQLRIAHESFTAMGMEAFAGRAATELRATGEQVRKRTVETTSELTPQEAQIVRLVREGLTNPEIGARLFISPRTVEWHLRKTFGKLGITSRRQLQRTPTTGRA</sequence>
<dbReference type="GO" id="GO:0004016">
    <property type="term" value="F:adenylate cyclase activity"/>
    <property type="evidence" value="ECO:0007669"/>
    <property type="project" value="TreeGrafter"/>
</dbReference>